<evidence type="ECO:0000313" key="2">
    <source>
        <dbReference type="EMBL" id="CAA0100509.1"/>
    </source>
</evidence>
<organism evidence="2 3">
    <name type="scientific">BD1-7 clade bacterium</name>
    <dbReference type="NCBI Taxonomy" id="2029982"/>
    <lineage>
        <taxon>Bacteria</taxon>
        <taxon>Pseudomonadati</taxon>
        <taxon>Pseudomonadota</taxon>
        <taxon>Gammaproteobacteria</taxon>
        <taxon>Cellvibrionales</taxon>
        <taxon>Spongiibacteraceae</taxon>
        <taxon>BD1-7 clade</taxon>
    </lineage>
</organism>
<reference evidence="2 3" key="1">
    <citation type="submission" date="2019-11" db="EMBL/GenBank/DDBJ databases">
        <authorList>
            <person name="Holert J."/>
        </authorList>
    </citation>
    <scope>NUCLEOTIDE SEQUENCE [LARGE SCALE GENOMIC DNA]</scope>
    <source>
        <strain evidence="2">SB11_3</strain>
    </source>
</reference>
<evidence type="ECO:0000256" key="1">
    <source>
        <dbReference type="SAM" id="Phobius"/>
    </source>
</evidence>
<dbReference type="Proteomes" id="UP000441399">
    <property type="component" value="Unassembled WGS sequence"/>
</dbReference>
<dbReference type="AlphaFoldDB" id="A0A5S9PA86"/>
<feature type="transmembrane region" description="Helical" evidence="1">
    <location>
        <begin position="6"/>
        <end position="26"/>
    </location>
</feature>
<accession>A0A5S9PA86</accession>
<protein>
    <submittedName>
        <fullName evidence="2">Uncharacterized protein</fullName>
    </submittedName>
</protein>
<evidence type="ECO:0000313" key="3">
    <source>
        <dbReference type="Proteomes" id="UP000441399"/>
    </source>
</evidence>
<sequence>MSSSAIVWGILIFVVCMLAHPIIQLIPSKRLKQKVALREYATSLGITIKPVSPNIPKKLDIQYGDLVYTVGYFQERYTDTFKKRHLALRSIKDGHWFWINDTQPPANQIEKLQTAYAKLPDFIKAVDQGPTGTILYWRETPERADIDAVLEALILVNSTT</sequence>
<keyword evidence="1" id="KW-0812">Transmembrane</keyword>
<keyword evidence="1" id="KW-1133">Transmembrane helix</keyword>
<dbReference type="EMBL" id="CACSIO010000006">
    <property type="protein sequence ID" value="CAA0100509.1"/>
    <property type="molecule type" value="Genomic_DNA"/>
</dbReference>
<gene>
    <name evidence="2" type="ORF">OPDIPICF_04317</name>
</gene>
<dbReference type="OrthoDB" id="6386766at2"/>
<name>A0A5S9PA86_9GAMM</name>
<keyword evidence="3" id="KW-1185">Reference proteome</keyword>
<proteinExistence type="predicted"/>
<keyword evidence="1" id="KW-0472">Membrane</keyword>